<dbReference type="EMBL" id="GL832985">
    <property type="protein sequence ID" value="EGD79376.1"/>
    <property type="molecule type" value="Genomic_DNA"/>
</dbReference>
<evidence type="ECO:0000256" key="2">
    <source>
        <dbReference type="SAM" id="MobiDB-lite"/>
    </source>
</evidence>
<protein>
    <submittedName>
        <fullName evidence="3">Uncharacterized protein</fullName>
    </submittedName>
</protein>
<keyword evidence="4" id="KW-1185">Reference proteome</keyword>
<feature type="region of interest" description="Disordered" evidence="2">
    <location>
        <begin position="1"/>
        <end position="63"/>
    </location>
</feature>
<proteinExistence type="predicted"/>
<gene>
    <name evidence="3" type="ORF">PTSG_09786</name>
</gene>
<evidence type="ECO:0000313" key="4">
    <source>
        <dbReference type="Proteomes" id="UP000007799"/>
    </source>
</evidence>
<evidence type="ECO:0000256" key="1">
    <source>
        <dbReference type="SAM" id="Coils"/>
    </source>
</evidence>
<accession>F2UP21</accession>
<dbReference type="Proteomes" id="UP000007799">
    <property type="component" value="Unassembled WGS sequence"/>
</dbReference>
<dbReference type="GeneID" id="16069687"/>
<reference evidence="3" key="1">
    <citation type="submission" date="2009-08" db="EMBL/GenBank/DDBJ databases">
        <title>Annotation of Salpingoeca rosetta.</title>
        <authorList>
            <consortium name="The Broad Institute Genome Sequencing Platform"/>
            <person name="Russ C."/>
            <person name="Cuomo C."/>
            <person name="Burger G."/>
            <person name="Gray M.W."/>
            <person name="Holland P.W.H."/>
            <person name="King N."/>
            <person name="Lang F.B.F."/>
            <person name="Roger A.J."/>
            <person name="Ruiz-Trillo I."/>
            <person name="Young S.K."/>
            <person name="Zeng Q."/>
            <person name="Gargeya S."/>
            <person name="Alvarado L."/>
            <person name="Berlin A."/>
            <person name="Chapman S.B."/>
            <person name="Chen Z."/>
            <person name="Freedman E."/>
            <person name="Gellesch M."/>
            <person name="Goldberg J."/>
            <person name="Griggs A."/>
            <person name="Gujja S."/>
            <person name="Heilman E."/>
            <person name="Heiman D."/>
            <person name="Howarth C."/>
            <person name="Mehta T."/>
            <person name="Neiman D."/>
            <person name="Pearson M."/>
            <person name="Roberts A."/>
            <person name="Saif S."/>
            <person name="Shea T."/>
            <person name="Shenoy N."/>
            <person name="Sisk P."/>
            <person name="Stolte C."/>
            <person name="Sykes S."/>
            <person name="White J."/>
            <person name="Yandava C."/>
            <person name="Haas B."/>
            <person name="Nusbaum C."/>
            <person name="Birren B."/>
        </authorList>
    </citation>
    <scope>NUCLEOTIDE SEQUENCE [LARGE SCALE GENOMIC DNA]</scope>
    <source>
        <strain evidence="3">ATCC 50818</strain>
    </source>
</reference>
<keyword evidence="1" id="KW-0175">Coiled coil</keyword>
<evidence type="ECO:0000313" key="3">
    <source>
        <dbReference type="EMBL" id="EGD79376.1"/>
    </source>
</evidence>
<organism evidence="4">
    <name type="scientific">Salpingoeca rosetta (strain ATCC 50818 / BSB-021)</name>
    <dbReference type="NCBI Taxonomy" id="946362"/>
    <lineage>
        <taxon>Eukaryota</taxon>
        <taxon>Choanoflagellata</taxon>
        <taxon>Craspedida</taxon>
        <taxon>Salpingoecidae</taxon>
        <taxon>Salpingoeca</taxon>
    </lineage>
</organism>
<sequence>MERSSATPDAKQPLRASFLENSPRRKRQLPEPAAGCGMRRAQSLSFLPGSGAQGSRRRLPDPGQGRLIQHIAAKLKEESLVRLKVAKELKEEKRLRWRTEDELVATQKEVARLTHLLNAKTEEASALSRDLAEARRLHDTTADRLAEMEKQQHAINAQRQRLAADQRHHQEQEAALEQAYEELDAERRETARLRCKYDALISAIDDFQPGASKVLLEKVAEQEVSQAKARTFSAVDI</sequence>
<name>F2UP21_SALR5</name>
<dbReference type="AlphaFoldDB" id="F2UP21"/>
<dbReference type="KEGG" id="sre:PTSG_09786"/>
<dbReference type="InParanoid" id="F2UP21"/>
<feature type="coiled-coil region" evidence="1">
    <location>
        <begin position="117"/>
        <end position="196"/>
    </location>
</feature>
<dbReference type="RefSeq" id="XP_004989145.1">
    <property type="nucleotide sequence ID" value="XM_004989088.1"/>
</dbReference>